<reference evidence="4 5" key="1">
    <citation type="submission" date="2017-05" db="EMBL/GenBank/DDBJ databases">
        <title>Genomic insights into alkan degradation activity of Oleiphilus messinensis.</title>
        <authorList>
            <person name="Kozyavkin S.A."/>
            <person name="Slesarev A.I."/>
            <person name="Golyshin P.N."/>
            <person name="Korzhenkov A."/>
            <person name="Golyshina O.N."/>
            <person name="Toshchakov S.V."/>
        </authorList>
    </citation>
    <scope>NUCLEOTIDE SEQUENCE [LARGE SCALE GENOMIC DNA]</scope>
    <source>
        <strain evidence="4 5">ME102</strain>
    </source>
</reference>
<dbReference type="AlphaFoldDB" id="A0A1Y0I3U3"/>
<dbReference type="InterPro" id="IPR010376">
    <property type="entry name" value="GBBH-like_N"/>
</dbReference>
<dbReference type="OrthoDB" id="9794178at2"/>
<evidence type="ECO:0000256" key="1">
    <source>
        <dbReference type="ARBA" id="ARBA00022723"/>
    </source>
</evidence>
<dbReference type="Gene3D" id="3.30.2020.30">
    <property type="match status" value="1"/>
</dbReference>
<organism evidence="4 5">
    <name type="scientific">Oleiphilus messinensis</name>
    <dbReference type="NCBI Taxonomy" id="141451"/>
    <lineage>
        <taxon>Bacteria</taxon>
        <taxon>Pseudomonadati</taxon>
        <taxon>Pseudomonadota</taxon>
        <taxon>Gammaproteobacteria</taxon>
        <taxon>Oceanospirillales</taxon>
        <taxon>Oleiphilaceae</taxon>
        <taxon>Oleiphilus</taxon>
    </lineage>
</organism>
<keyword evidence="1" id="KW-0479">Metal-binding</keyword>
<sequence>MKAKPPIRIALADDRKTVELTYSPAEIFSLSAEFLRVHSPSAEVRGHGNQNAVLQVGKRNVRINDISTTGNYAIKFTFDDGHDSGLYTWEYLHQLSHEKDELWENYLNKLDASGKSRDPS</sequence>
<gene>
    <name evidence="4" type="ORF">OLMES_0777</name>
</gene>
<evidence type="ECO:0000313" key="5">
    <source>
        <dbReference type="Proteomes" id="UP000196027"/>
    </source>
</evidence>
<dbReference type="GO" id="GO:0046872">
    <property type="term" value="F:metal ion binding"/>
    <property type="evidence" value="ECO:0007669"/>
    <property type="project" value="UniProtKB-KW"/>
</dbReference>
<dbReference type="PANTHER" id="PTHR35303">
    <property type="entry name" value="OS02G0197800 PROTEIN"/>
    <property type="match status" value="1"/>
</dbReference>
<dbReference type="InterPro" id="IPR038492">
    <property type="entry name" value="GBBH-like_N_sf"/>
</dbReference>
<protein>
    <recommendedName>
        <fullName evidence="3">Gamma-butyrobetaine hydroxylase-like N-terminal domain-containing protein</fullName>
    </recommendedName>
</protein>
<evidence type="ECO:0000259" key="3">
    <source>
        <dbReference type="Pfam" id="PF06155"/>
    </source>
</evidence>
<evidence type="ECO:0000256" key="2">
    <source>
        <dbReference type="ARBA" id="ARBA00023004"/>
    </source>
</evidence>
<dbReference type="PANTHER" id="PTHR35303:SF5">
    <property type="entry name" value="OS02G0197800 PROTEIN"/>
    <property type="match status" value="1"/>
</dbReference>
<evidence type="ECO:0000313" key="4">
    <source>
        <dbReference type="EMBL" id="ARU54869.1"/>
    </source>
</evidence>
<name>A0A1Y0I3U3_9GAMM</name>
<dbReference type="Pfam" id="PF06155">
    <property type="entry name" value="GBBH-like_N"/>
    <property type="match status" value="1"/>
</dbReference>
<accession>A0A1Y0I3U3</accession>
<dbReference type="EMBL" id="CP021425">
    <property type="protein sequence ID" value="ARU54869.1"/>
    <property type="molecule type" value="Genomic_DNA"/>
</dbReference>
<dbReference type="KEGG" id="ome:OLMES_0777"/>
<feature type="domain" description="Gamma-butyrobetaine hydroxylase-like N-terminal" evidence="3">
    <location>
        <begin position="10"/>
        <end position="93"/>
    </location>
</feature>
<proteinExistence type="predicted"/>
<keyword evidence="2" id="KW-0408">Iron</keyword>
<dbReference type="Proteomes" id="UP000196027">
    <property type="component" value="Chromosome"/>
</dbReference>
<keyword evidence="5" id="KW-1185">Reference proteome</keyword>
<dbReference type="RefSeq" id="WP_087464317.1">
    <property type="nucleotide sequence ID" value="NZ_CP021425.1"/>
</dbReference>